<reference evidence="2 3" key="1">
    <citation type="submission" date="2013-11" db="EMBL/GenBank/DDBJ databases">
        <title>The Genome Sequence of Phytophthora parasitica P1976.</title>
        <authorList>
            <consortium name="The Broad Institute Genomics Platform"/>
            <person name="Russ C."/>
            <person name="Tyler B."/>
            <person name="Panabieres F."/>
            <person name="Shan W."/>
            <person name="Tripathy S."/>
            <person name="Grunwald N."/>
            <person name="Machado M."/>
            <person name="Johnson C.S."/>
            <person name="Walker B."/>
            <person name="Young S."/>
            <person name="Zeng Q."/>
            <person name="Gargeya S."/>
            <person name="Fitzgerald M."/>
            <person name="Haas B."/>
            <person name="Abouelleil A."/>
            <person name="Allen A.W."/>
            <person name="Alvarado L."/>
            <person name="Arachchi H.M."/>
            <person name="Berlin A.M."/>
            <person name="Chapman S.B."/>
            <person name="Gainer-Dewar J."/>
            <person name="Goldberg J."/>
            <person name="Griggs A."/>
            <person name="Gujja S."/>
            <person name="Hansen M."/>
            <person name="Howarth C."/>
            <person name="Imamovic A."/>
            <person name="Ireland A."/>
            <person name="Larimer J."/>
            <person name="McCowan C."/>
            <person name="Murphy C."/>
            <person name="Pearson M."/>
            <person name="Poon T.W."/>
            <person name="Priest M."/>
            <person name="Roberts A."/>
            <person name="Saif S."/>
            <person name="Shea T."/>
            <person name="Sisk P."/>
            <person name="Sykes S."/>
            <person name="Wortman J."/>
            <person name="Nusbaum C."/>
            <person name="Birren B."/>
        </authorList>
    </citation>
    <scope>NUCLEOTIDE SEQUENCE [LARGE SCALE GENOMIC DNA]</scope>
    <source>
        <strain evidence="2 3">P1976</strain>
    </source>
</reference>
<dbReference type="Proteomes" id="UP000028582">
    <property type="component" value="Unassembled WGS sequence"/>
</dbReference>
<protein>
    <submittedName>
        <fullName evidence="2">Uncharacterized protein</fullName>
    </submittedName>
</protein>
<dbReference type="AlphaFoldDB" id="A0A081B5J4"/>
<feature type="region of interest" description="Disordered" evidence="1">
    <location>
        <begin position="1"/>
        <end position="30"/>
    </location>
</feature>
<feature type="compositionally biased region" description="Low complexity" evidence="1">
    <location>
        <begin position="164"/>
        <end position="177"/>
    </location>
</feature>
<feature type="compositionally biased region" description="Basic and acidic residues" evidence="1">
    <location>
        <begin position="1"/>
        <end position="11"/>
    </location>
</feature>
<proteinExistence type="predicted"/>
<dbReference type="EMBL" id="ANJA01000022">
    <property type="protein sequence ID" value="ETO86405.1"/>
    <property type="molecule type" value="Genomic_DNA"/>
</dbReference>
<feature type="compositionally biased region" description="Low complexity" evidence="1">
    <location>
        <begin position="203"/>
        <end position="213"/>
    </location>
</feature>
<feature type="compositionally biased region" description="Polar residues" evidence="1">
    <location>
        <begin position="144"/>
        <end position="163"/>
    </location>
</feature>
<evidence type="ECO:0000313" key="3">
    <source>
        <dbReference type="Proteomes" id="UP000028582"/>
    </source>
</evidence>
<feature type="region of interest" description="Disordered" evidence="1">
    <location>
        <begin position="133"/>
        <end position="213"/>
    </location>
</feature>
<comment type="caution">
    <text evidence="2">The sequence shown here is derived from an EMBL/GenBank/DDBJ whole genome shotgun (WGS) entry which is preliminary data.</text>
</comment>
<gene>
    <name evidence="2" type="ORF">F444_00052</name>
</gene>
<evidence type="ECO:0000256" key="1">
    <source>
        <dbReference type="SAM" id="MobiDB-lite"/>
    </source>
</evidence>
<sequence length="265" mass="29883">MARAHEGEKTGHGGRNIHRSKRPREETSWSSQASQELLRLRFQTLRTLFDDAETVADVHEAWGVVAARLNDMEEVEMELDAVKCSNQLTRLRQQWQESSTAPLHVLMTECFSKTPIQSDRRINREIEETIVQDEGPPMRKKMAKQQTEVASPSTPATELESQAETPLTTEPTPIPSEAVSPASSTGCQHEVSSEQPVPPSPQPVEQELPSTRQVEVQDVDVEEFPRQDEIMRALGKRSEQLERLAQSHQHLADATQKLLEALLNR</sequence>
<organism evidence="2 3">
    <name type="scientific">Phytophthora nicotianae P1976</name>
    <dbReference type="NCBI Taxonomy" id="1317066"/>
    <lineage>
        <taxon>Eukaryota</taxon>
        <taxon>Sar</taxon>
        <taxon>Stramenopiles</taxon>
        <taxon>Oomycota</taxon>
        <taxon>Peronosporomycetes</taxon>
        <taxon>Peronosporales</taxon>
        <taxon>Peronosporaceae</taxon>
        <taxon>Phytophthora</taxon>
    </lineage>
</organism>
<dbReference type="OrthoDB" id="163330at2759"/>
<accession>A0A081B5J4</accession>
<evidence type="ECO:0000313" key="2">
    <source>
        <dbReference type="EMBL" id="ETO86405.1"/>
    </source>
</evidence>
<name>A0A081B5J4_PHYNI</name>